<evidence type="ECO:0000259" key="3">
    <source>
        <dbReference type="PROSITE" id="PS50076"/>
    </source>
</evidence>
<feature type="domain" description="J" evidence="3">
    <location>
        <begin position="223"/>
        <end position="294"/>
    </location>
</feature>
<feature type="coiled-coil region" evidence="1">
    <location>
        <begin position="66"/>
        <end position="93"/>
    </location>
</feature>
<organism evidence="4 5">
    <name type="scientific">Victivallis lenta</name>
    <dbReference type="NCBI Taxonomy" id="2606640"/>
    <lineage>
        <taxon>Bacteria</taxon>
        <taxon>Pseudomonadati</taxon>
        <taxon>Lentisphaerota</taxon>
        <taxon>Lentisphaeria</taxon>
        <taxon>Victivallales</taxon>
        <taxon>Victivallaceae</taxon>
        <taxon>Victivallis</taxon>
    </lineage>
</organism>
<dbReference type="Gene3D" id="1.10.287.110">
    <property type="entry name" value="DnaJ domain"/>
    <property type="match status" value="1"/>
</dbReference>
<proteinExistence type="predicted"/>
<comment type="caution">
    <text evidence="4">The sequence shown here is derived from an EMBL/GenBank/DDBJ whole genome shotgun (WGS) entry which is preliminary data.</text>
</comment>
<dbReference type="RefSeq" id="WP_154420116.1">
    <property type="nucleotide sequence ID" value="NZ_VUNS01000027.1"/>
</dbReference>
<reference evidence="4 5" key="1">
    <citation type="submission" date="2019-08" db="EMBL/GenBank/DDBJ databases">
        <title>In-depth cultivation of the pig gut microbiome towards novel bacterial diversity and tailored functional studies.</title>
        <authorList>
            <person name="Wylensek D."/>
            <person name="Hitch T.C.A."/>
            <person name="Clavel T."/>
        </authorList>
    </citation>
    <scope>NUCLEOTIDE SEQUENCE [LARGE SCALE GENOMIC DNA]</scope>
    <source>
        <strain evidence="4 5">BBE-744-WT-12</strain>
    </source>
</reference>
<dbReference type="AlphaFoldDB" id="A0A844G847"/>
<keyword evidence="1" id="KW-0175">Coiled coil</keyword>
<protein>
    <submittedName>
        <fullName evidence="4">J domain-containing protein</fullName>
    </submittedName>
</protein>
<dbReference type="Pfam" id="PF00226">
    <property type="entry name" value="DnaJ"/>
    <property type="match status" value="1"/>
</dbReference>
<feature type="region of interest" description="Disordered" evidence="2">
    <location>
        <begin position="30"/>
        <end position="53"/>
    </location>
</feature>
<evidence type="ECO:0000256" key="2">
    <source>
        <dbReference type="SAM" id="MobiDB-lite"/>
    </source>
</evidence>
<evidence type="ECO:0000256" key="1">
    <source>
        <dbReference type="SAM" id="Coils"/>
    </source>
</evidence>
<keyword evidence="5" id="KW-1185">Reference proteome</keyword>
<evidence type="ECO:0000313" key="5">
    <source>
        <dbReference type="Proteomes" id="UP000435649"/>
    </source>
</evidence>
<dbReference type="PROSITE" id="PS50076">
    <property type="entry name" value="DNAJ_2"/>
    <property type="match status" value="1"/>
</dbReference>
<evidence type="ECO:0000313" key="4">
    <source>
        <dbReference type="EMBL" id="MST99022.1"/>
    </source>
</evidence>
<accession>A0A844G847</accession>
<dbReference type="EMBL" id="VUNS01000027">
    <property type="protein sequence ID" value="MST99022.1"/>
    <property type="molecule type" value="Genomic_DNA"/>
</dbReference>
<gene>
    <name evidence="4" type="ORF">FYJ85_18465</name>
</gene>
<name>A0A844G847_9BACT</name>
<dbReference type="InterPro" id="IPR001623">
    <property type="entry name" value="DnaJ_domain"/>
</dbReference>
<dbReference type="Proteomes" id="UP000435649">
    <property type="component" value="Unassembled WGS sequence"/>
</dbReference>
<sequence length="411" mass="49018">MSKKNHKGRISLEKELEDIFSELSLCSGLPVENIDNGKTGRSGKKRGRPPKNSCRALIPLDTAKIRRGYLKEYKRRKKVLERLEEQLQRYEESDEPEYRKYLARTFGAEQTLLRELTEQIHLCQNRYEKIRFLAHESHMSKERYCFTLRSQLTSEQNFWELLEMELQRFLESGRKTREEEKREYEKSARELRSAVFGVDEDEDIEMDETCEDDDDFEKIFQKLFDNLLGDDDNIPEEESEVSELKKLYRELCLQYHPDRMGAHDAKTQRLWHEIQDAYVNRDLEGLRAIRSGIELESGETTLSCSEIDEMLLDIEWSIQEKRSELRAQKKTPIWGFSSWTEQKRKQIAKEIKSEFDQNAQMTRLQLQRLKTELERLLQWKPKEKKRPIPQKKTNAQLRNEKLADIPDLFDL</sequence>
<dbReference type="CDD" id="cd06257">
    <property type="entry name" value="DnaJ"/>
    <property type="match status" value="1"/>
</dbReference>
<dbReference type="InterPro" id="IPR036869">
    <property type="entry name" value="J_dom_sf"/>
</dbReference>
<dbReference type="SUPFAM" id="SSF46565">
    <property type="entry name" value="Chaperone J-domain"/>
    <property type="match status" value="1"/>
</dbReference>